<dbReference type="RefSeq" id="WP_264502090.1">
    <property type="nucleotide sequence ID" value="NZ_JAPDDS010000008.1"/>
</dbReference>
<accession>A0ABT3FRC1</accession>
<gene>
    <name evidence="1" type="ORF">OKA04_15470</name>
</gene>
<name>A0ABT3FRC1_9BACT</name>
<evidence type="ECO:0000313" key="2">
    <source>
        <dbReference type="Proteomes" id="UP001207930"/>
    </source>
</evidence>
<dbReference type="EMBL" id="JAPDDS010000008">
    <property type="protein sequence ID" value="MCW1886136.1"/>
    <property type="molecule type" value="Genomic_DNA"/>
</dbReference>
<evidence type="ECO:0000313" key="1">
    <source>
        <dbReference type="EMBL" id="MCW1886136.1"/>
    </source>
</evidence>
<reference evidence="1 2" key="1">
    <citation type="submission" date="2022-10" db="EMBL/GenBank/DDBJ databases">
        <title>Luteolibacter flavescens strain MCCC 1K03193, whole genome shotgun sequencing project.</title>
        <authorList>
            <person name="Zhao G."/>
            <person name="Shen L."/>
        </authorList>
    </citation>
    <scope>NUCLEOTIDE SEQUENCE [LARGE SCALE GENOMIC DNA]</scope>
    <source>
        <strain evidence="1 2">MCCC 1K03193</strain>
    </source>
</reference>
<dbReference type="Proteomes" id="UP001207930">
    <property type="component" value="Unassembled WGS sequence"/>
</dbReference>
<organism evidence="1 2">
    <name type="scientific">Luteolibacter flavescens</name>
    <dbReference type="NCBI Taxonomy" id="1859460"/>
    <lineage>
        <taxon>Bacteria</taxon>
        <taxon>Pseudomonadati</taxon>
        <taxon>Verrucomicrobiota</taxon>
        <taxon>Verrucomicrobiia</taxon>
        <taxon>Verrucomicrobiales</taxon>
        <taxon>Verrucomicrobiaceae</taxon>
        <taxon>Luteolibacter</taxon>
    </lineage>
</organism>
<protein>
    <recommendedName>
        <fullName evidence="3">Phage protein</fullName>
    </recommendedName>
</protein>
<sequence>MVLAFDARLSTRDVDAVFMPKSEISGAAEQVAENLGLPASWLNDGVKGFVSATGELTDEGMPQWPNLRILRPSTRYLLAMKCMASRVAGYDGGGDRADIVLLCRELGFTTSKQVLDVVAEYYPAEMISAKTTFFIEEIIAEIEGGKP</sequence>
<comment type="caution">
    <text evidence="1">The sequence shown here is derived from an EMBL/GenBank/DDBJ whole genome shotgun (WGS) entry which is preliminary data.</text>
</comment>
<keyword evidence="2" id="KW-1185">Reference proteome</keyword>
<proteinExistence type="predicted"/>
<evidence type="ECO:0008006" key="3">
    <source>
        <dbReference type="Google" id="ProtNLM"/>
    </source>
</evidence>